<evidence type="ECO:0000313" key="2">
    <source>
        <dbReference type="EMBL" id="MDS0256069.1"/>
    </source>
</evidence>
<gene>
    <name evidence="2" type="ORF">NC662_20435</name>
</gene>
<proteinExistence type="predicted"/>
<feature type="compositionally biased region" description="Polar residues" evidence="1">
    <location>
        <begin position="21"/>
        <end position="40"/>
    </location>
</feature>
<feature type="region of interest" description="Disordered" evidence="1">
    <location>
        <begin position="1"/>
        <end position="41"/>
    </location>
</feature>
<evidence type="ECO:0000313" key="3">
    <source>
        <dbReference type="Proteomes" id="UP001248536"/>
    </source>
</evidence>
<organism evidence="2 3">
    <name type="scientific">Haloarcula argentinensis</name>
    <dbReference type="NCBI Taxonomy" id="43776"/>
    <lineage>
        <taxon>Archaea</taxon>
        <taxon>Methanobacteriati</taxon>
        <taxon>Methanobacteriota</taxon>
        <taxon>Stenosarchaea group</taxon>
        <taxon>Halobacteria</taxon>
        <taxon>Halobacteriales</taxon>
        <taxon>Haloarculaceae</taxon>
        <taxon>Haloarcula</taxon>
    </lineage>
</organism>
<dbReference type="EMBL" id="JAMQCP010000007">
    <property type="protein sequence ID" value="MDS0256069.1"/>
    <property type="molecule type" value="Genomic_DNA"/>
</dbReference>
<dbReference type="Proteomes" id="UP001248536">
    <property type="component" value="Unassembled WGS sequence"/>
</dbReference>
<sequence length="177" mass="19354">MKRGSSPEQIENPDGACDTARASTNRSMSQSILASNQSAGTERVWKWIDQSDESQIIPETWADNGAREDADADEERYFAVEARAGLQLEYRTNDRGQATGVANRERPAIQTLFVTADGGRAVVVESQAAGNGETVRPLSDWQAVISRPEGHGDLVDADARDAYRAVVRDLYPEEVEA</sequence>
<dbReference type="RefSeq" id="WP_311241418.1">
    <property type="nucleotide sequence ID" value="NZ_BAABDY010000009.1"/>
</dbReference>
<comment type="caution">
    <text evidence="2">The sequence shown here is derived from an EMBL/GenBank/DDBJ whole genome shotgun (WGS) entry which is preliminary data.</text>
</comment>
<reference evidence="2 3" key="1">
    <citation type="submission" date="2022-06" db="EMBL/GenBank/DDBJ databases">
        <title>Haloarcula sp. a new haloarchaeum isolate from saline soil.</title>
        <authorList>
            <person name="Strakova D."/>
            <person name="Galisteo C."/>
            <person name="Sanchez-Porro C."/>
            <person name="Ventosa A."/>
        </authorList>
    </citation>
    <scope>NUCLEOTIDE SEQUENCE [LARGE SCALE GENOMIC DNA]</scope>
    <source>
        <strain evidence="2 3">JCM 15760</strain>
    </source>
</reference>
<protein>
    <submittedName>
        <fullName evidence="2">Uncharacterized protein</fullName>
    </submittedName>
</protein>
<name>A0ABU2F693_HALAR</name>
<accession>A0ABU2F693</accession>
<evidence type="ECO:0000256" key="1">
    <source>
        <dbReference type="SAM" id="MobiDB-lite"/>
    </source>
</evidence>
<keyword evidence="3" id="KW-1185">Reference proteome</keyword>